<evidence type="ECO:0000313" key="4">
    <source>
        <dbReference type="Proteomes" id="UP000269692"/>
    </source>
</evidence>
<dbReference type="Proteomes" id="UP000269692">
    <property type="component" value="Unassembled WGS sequence"/>
</dbReference>
<name>A0A3L7AM34_9HYPH</name>
<dbReference type="EMBL" id="RCTF01000002">
    <property type="protein sequence ID" value="RLP81015.1"/>
    <property type="molecule type" value="Genomic_DNA"/>
</dbReference>
<evidence type="ECO:0000256" key="1">
    <source>
        <dbReference type="SAM" id="MobiDB-lite"/>
    </source>
</evidence>
<organism evidence="3 4">
    <name type="scientific">Xanthobacter tagetidis</name>
    <dbReference type="NCBI Taxonomy" id="60216"/>
    <lineage>
        <taxon>Bacteria</taxon>
        <taxon>Pseudomonadati</taxon>
        <taxon>Pseudomonadota</taxon>
        <taxon>Alphaproteobacteria</taxon>
        <taxon>Hyphomicrobiales</taxon>
        <taxon>Xanthobacteraceae</taxon>
        <taxon>Xanthobacter</taxon>
    </lineage>
</organism>
<keyword evidence="2" id="KW-1133">Transmembrane helix</keyword>
<feature type="region of interest" description="Disordered" evidence="1">
    <location>
        <begin position="1"/>
        <end position="80"/>
    </location>
</feature>
<comment type="caution">
    <text evidence="3">The sequence shown here is derived from an EMBL/GenBank/DDBJ whole genome shotgun (WGS) entry which is preliminary data.</text>
</comment>
<protein>
    <submittedName>
        <fullName evidence="3">Uncharacterized protein</fullName>
    </submittedName>
</protein>
<dbReference type="OrthoDB" id="7306245at2"/>
<evidence type="ECO:0000256" key="2">
    <source>
        <dbReference type="SAM" id="Phobius"/>
    </source>
</evidence>
<proteinExistence type="predicted"/>
<feature type="compositionally biased region" description="Basic and acidic residues" evidence="1">
    <location>
        <begin position="1"/>
        <end position="11"/>
    </location>
</feature>
<sequence length="104" mass="10799">MSDAERTRHAIDAGATGDKVRGPDLAAAPLGTDDEASGHRPQSASPPPYPGDRITDGDSDMALYEPRSEEDNRAPADAPPSWRTWAFVGLGLLVLGVAAASLSS</sequence>
<keyword evidence="4" id="KW-1185">Reference proteome</keyword>
<gene>
    <name evidence="3" type="ORF">D9R14_03170</name>
</gene>
<reference evidence="3 4" key="1">
    <citation type="submission" date="2018-10" db="EMBL/GenBank/DDBJ databases">
        <title>Xanthobacter tagetidis genome sequencing and assembly.</title>
        <authorList>
            <person name="Maclea K.S."/>
            <person name="Goen A.E."/>
            <person name="Fatima S.A."/>
        </authorList>
    </citation>
    <scope>NUCLEOTIDE SEQUENCE [LARGE SCALE GENOMIC DNA]</scope>
    <source>
        <strain evidence="3 4">ATCC 700314</strain>
    </source>
</reference>
<keyword evidence="2" id="KW-0812">Transmembrane</keyword>
<feature type="transmembrane region" description="Helical" evidence="2">
    <location>
        <begin position="82"/>
        <end position="102"/>
    </location>
</feature>
<evidence type="ECO:0000313" key="3">
    <source>
        <dbReference type="EMBL" id="RLP81015.1"/>
    </source>
</evidence>
<keyword evidence="2" id="KW-0472">Membrane</keyword>
<dbReference type="RefSeq" id="WP_121621867.1">
    <property type="nucleotide sequence ID" value="NZ_JACIIW010000003.1"/>
</dbReference>
<accession>A0A3L7AM34</accession>
<dbReference type="AlphaFoldDB" id="A0A3L7AM34"/>